<dbReference type="EMBL" id="KZ772744">
    <property type="protein sequence ID" value="PTQ35329.1"/>
    <property type="molecule type" value="Genomic_DNA"/>
</dbReference>
<gene>
    <name evidence="1" type="ORF">MARPO_0072s0072</name>
</gene>
<evidence type="ECO:0000313" key="2">
    <source>
        <dbReference type="Proteomes" id="UP000244005"/>
    </source>
</evidence>
<dbReference type="Proteomes" id="UP000244005">
    <property type="component" value="Unassembled WGS sequence"/>
</dbReference>
<sequence length="55" mass="6165">MASSKMVILISKNLLHTPQQETFDPLSRRIDVPHGVYAPCFDHGVLSSAGWFRLP</sequence>
<evidence type="ECO:0000313" key="1">
    <source>
        <dbReference type="EMBL" id="PTQ35329.1"/>
    </source>
</evidence>
<dbReference type="AlphaFoldDB" id="A0A2R6WN99"/>
<name>A0A2R6WN99_MARPO</name>
<dbReference type="Gramene" id="Mp2g22590.1">
    <property type="protein sequence ID" value="Mp2g22590.1.cds"/>
    <property type="gene ID" value="Mp2g22590"/>
</dbReference>
<protein>
    <submittedName>
        <fullName evidence="1">Uncharacterized protein</fullName>
    </submittedName>
</protein>
<keyword evidence="2" id="KW-1185">Reference proteome</keyword>
<accession>A0A2R6WN99</accession>
<proteinExistence type="predicted"/>
<reference evidence="2" key="1">
    <citation type="journal article" date="2017" name="Cell">
        <title>Insights into land plant evolution garnered from the Marchantia polymorpha genome.</title>
        <authorList>
            <person name="Bowman J.L."/>
            <person name="Kohchi T."/>
            <person name="Yamato K.T."/>
            <person name="Jenkins J."/>
            <person name="Shu S."/>
            <person name="Ishizaki K."/>
            <person name="Yamaoka S."/>
            <person name="Nishihama R."/>
            <person name="Nakamura Y."/>
            <person name="Berger F."/>
            <person name="Adam C."/>
            <person name="Aki S.S."/>
            <person name="Althoff F."/>
            <person name="Araki T."/>
            <person name="Arteaga-Vazquez M.A."/>
            <person name="Balasubrmanian S."/>
            <person name="Barry K."/>
            <person name="Bauer D."/>
            <person name="Boehm C.R."/>
            <person name="Briginshaw L."/>
            <person name="Caballero-Perez J."/>
            <person name="Catarino B."/>
            <person name="Chen F."/>
            <person name="Chiyoda S."/>
            <person name="Chovatia M."/>
            <person name="Davies K.M."/>
            <person name="Delmans M."/>
            <person name="Demura T."/>
            <person name="Dierschke T."/>
            <person name="Dolan L."/>
            <person name="Dorantes-Acosta A.E."/>
            <person name="Eklund D.M."/>
            <person name="Florent S.N."/>
            <person name="Flores-Sandoval E."/>
            <person name="Fujiyama A."/>
            <person name="Fukuzawa H."/>
            <person name="Galik B."/>
            <person name="Grimanelli D."/>
            <person name="Grimwood J."/>
            <person name="Grossniklaus U."/>
            <person name="Hamada T."/>
            <person name="Haseloff J."/>
            <person name="Hetherington A.J."/>
            <person name="Higo A."/>
            <person name="Hirakawa Y."/>
            <person name="Hundley H.N."/>
            <person name="Ikeda Y."/>
            <person name="Inoue K."/>
            <person name="Inoue S.I."/>
            <person name="Ishida S."/>
            <person name="Jia Q."/>
            <person name="Kakita M."/>
            <person name="Kanazawa T."/>
            <person name="Kawai Y."/>
            <person name="Kawashima T."/>
            <person name="Kennedy M."/>
            <person name="Kinose K."/>
            <person name="Kinoshita T."/>
            <person name="Kohara Y."/>
            <person name="Koide E."/>
            <person name="Komatsu K."/>
            <person name="Kopischke S."/>
            <person name="Kubo M."/>
            <person name="Kyozuka J."/>
            <person name="Lagercrantz U."/>
            <person name="Lin S.S."/>
            <person name="Lindquist E."/>
            <person name="Lipzen A.M."/>
            <person name="Lu C.W."/>
            <person name="De Luna E."/>
            <person name="Martienssen R.A."/>
            <person name="Minamino N."/>
            <person name="Mizutani M."/>
            <person name="Mizutani M."/>
            <person name="Mochizuki N."/>
            <person name="Monte I."/>
            <person name="Mosher R."/>
            <person name="Nagasaki H."/>
            <person name="Nakagami H."/>
            <person name="Naramoto S."/>
            <person name="Nishitani K."/>
            <person name="Ohtani M."/>
            <person name="Okamoto T."/>
            <person name="Okumura M."/>
            <person name="Phillips J."/>
            <person name="Pollak B."/>
            <person name="Reinders A."/>
            <person name="Rovekamp M."/>
            <person name="Sano R."/>
            <person name="Sawa S."/>
            <person name="Schmid M.W."/>
            <person name="Shirakawa M."/>
            <person name="Solano R."/>
            <person name="Spunde A."/>
            <person name="Suetsugu N."/>
            <person name="Sugano S."/>
            <person name="Sugiyama A."/>
            <person name="Sun R."/>
            <person name="Suzuki Y."/>
            <person name="Takenaka M."/>
            <person name="Takezawa D."/>
            <person name="Tomogane H."/>
            <person name="Tsuzuki M."/>
            <person name="Ueda T."/>
            <person name="Umeda M."/>
            <person name="Ward J.M."/>
            <person name="Watanabe Y."/>
            <person name="Yazaki K."/>
            <person name="Yokoyama R."/>
            <person name="Yoshitake Y."/>
            <person name="Yotsui I."/>
            <person name="Zachgo S."/>
            <person name="Schmutz J."/>
        </authorList>
    </citation>
    <scope>NUCLEOTIDE SEQUENCE [LARGE SCALE GENOMIC DNA]</scope>
    <source>
        <strain evidence="2">Tak-1</strain>
    </source>
</reference>
<organism evidence="1 2">
    <name type="scientific">Marchantia polymorpha</name>
    <name type="common">Common liverwort</name>
    <name type="synonym">Marchantia aquatica</name>
    <dbReference type="NCBI Taxonomy" id="3197"/>
    <lineage>
        <taxon>Eukaryota</taxon>
        <taxon>Viridiplantae</taxon>
        <taxon>Streptophyta</taxon>
        <taxon>Embryophyta</taxon>
        <taxon>Marchantiophyta</taxon>
        <taxon>Marchantiopsida</taxon>
        <taxon>Marchantiidae</taxon>
        <taxon>Marchantiales</taxon>
        <taxon>Marchantiaceae</taxon>
        <taxon>Marchantia</taxon>
    </lineage>
</organism>